<protein>
    <submittedName>
        <fullName evidence="2">Related to Molybdopterin synthase small subunit</fullName>
    </submittedName>
</protein>
<proteinExistence type="predicted"/>
<dbReference type="InterPro" id="IPR003749">
    <property type="entry name" value="ThiS/MoaD-like"/>
</dbReference>
<dbReference type="Pfam" id="PF02597">
    <property type="entry name" value="ThiS"/>
    <property type="match status" value="1"/>
</dbReference>
<dbReference type="InterPro" id="IPR044672">
    <property type="entry name" value="MOCS2A"/>
</dbReference>
<dbReference type="AlphaFoldDB" id="A0A077RA27"/>
<dbReference type="InterPro" id="IPR016155">
    <property type="entry name" value="Mopterin_synth/thiamin_S_b"/>
</dbReference>
<dbReference type="InterPro" id="IPR012675">
    <property type="entry name" value="Beta-grasp_dom_sf"/>
</dbReference>
<accession>A0A077RA27</accession>
<sequence>MSSTSASVRVHYFASVRTTFGLSTEDFVLPTWPFRLDSLIQLIATKHAGKGSEKILAGCRWSVDNTLIEIEDIPEWELKGGEEVAAIPPVSGG</sequence>
<evidence type="ECO:0000256" key="1">
    <source>
        <dbReference type="ARBA" id="ARBA00022741"/>
    </source>
</evidence>
<dbReference type="Gene3D" id="3.10.20.30">
    <property type="match status" value="1"/>
</dbReference>
<name>A0A077RA27_9BASI</name>
<keyword evidence="1" id="KW-0547">Nucleotide-binding</keyword>
<dbReference type="PANTHER" id="PTHR33359:SF1">
    <property type="entry name" value="MOLYBDOPTERIN SYNTHASE SULFUR CARRIER SUBUNIT"/>
    <property type="match status" value="1"/>
</dbReference>
<dbReference type="GO" id="GO:0000166">
    <property type="term" value="F:nucleotide binding"/>
    <property type="evidence" value="ECO:0007669"/>
    <property type="project" value="UniProtKB-KW"/>
</dbReference>
<dbReference type="GO" id="GO:0006777">
    <property type="term" value="P:Mo-molybdopterin cofactor biosynthetic process"/>
    <property type="evidence" value="ECO:0007669"/>
    <property type="project" value="InterPro"/>
</dbReference>
<evidence type="ECO:0000313" key="2">
    <source>
        <dbReference type="EMBL" id="CDI56161.1"/>
    </source>
</evidence>
<dbReference type="PANTHER" id="PTHR33359">
    <property type="entry name" value="MOLYBDOPTERIN SYNTHASE SULFUR CARRIER SUBUNIT"/>
    <property type="match status" value="1"/>
</dbReference>
<reference evidence="2" key="1">
    <citation type="journal article" date="2014" name="Genome Biol. Evol.">
        <title>Gene Loss Rather Than Gene Gain Is Associated with a Host Jump from Monocots to Dicots in the Smut Fungus Melanopsichium pennsylvanicum.</title>
        <authorList>
            <person name="Sharma R."/>
            <person name="Mishra B."/>
            <person name="Runge F."/>
            <person name="Thines M."/>
        </authorList>
    </citation>
    <scope>NUCLEOTIDE SEQUENCE</scope>
    <source>
        <strain evidence="2">4</strain>
    </source>
</reference>
<organism evidence="2">
    <name type="scientific">Melanopsichium pennsylvanicum 4</name>
    <dbReference type="NCBI Taxonomy" id="1398559"/>
    <lineage>
        <taxon>Eukaryota</taxon>
        <taxon>Fungi</taxon>
        <taxon>Dikarya</taxon>
        <taxon>Basidiomycota</taxon>
        <taxon>Ustilaginomycotina</taxon>
        <taxon>Ustilaginomycetes</taxon>
        <taxon>Ustilaginales</taxon>
        <taxon>Ustilaginaceae</taxon>
        <taxon>Melanopsichium</taxon>
    </lineage>
</organism>
<dbReference type="CDD" id="cd00754">
    <property type="entry name" value="Ubl_MoaD"/>
    <property type="match status" value="1"/>
</dbReference>
<dbReference type="EMBL" id="HG529677">
    <property type="protein sequence ID" value="CDI56161.1"/>
    <property type="molecule type" value="Genomic_DNA"/>
</dbReference>
<dbReference type="SUPFAM" id="SSF54285">
    <property type="entry name" value="MoaD/ThiS"/>
    <property type="match status" value="1"/>
</dbReference>
<dbReference type="GO" id="GO:1990133">
    <property type="term" value="C:molybdopterin adenylyltransferase complex"/>
    <property type="evidence" value="ECO:0007669"/>
    <property type="project" value="TreeGrafter"/>
</dbReference>